<dbReference type="EMBL" id="FIIE01000004">
    <property type="protein sequence ID" value="CYV52725.1"/>
    <property type="molecule type" value="Genomic_DNA"/>
</dbReference>
<evidence type="ECO:0000313" key="6">
    <source>
        <dbReference type="Proteomes" id="UP000070960"/>
    </source>
</evidence>
<name>A0A0Z8REY3_STRSU</name>
<reference evidence="6 7" key="1">
    <citation type="submission" date="2016-02" db="EMBL/GenBank/DDBJ databases">
        <authorList>
            <consortium name="Pathogen Informatics"/>
        </authorList>
    </citation>
    <scope>NUCLEOTIDE SEQUENCE [LARGE SCALE GENOMIC DNA]</scope>
    <source>
        <strain evidence="3 6">LSS80</strain>
        <strain evidence="4 7">LSS82</strain>
    </source>
</reference>
<evidence type="ECO:0000259" key="2">
    <source>
        <dbReference type="Pfam" id="PF14028"/>
    </source>
</evidence>
<dbReference type="Proteomes" id="UP000070960">
    <property type="component" value="Unassembled WGS sequence"/>
</dbReference>
<dbReference type="Pfam" id="PF14028">
    <property type="entry name" value="Lant_dehydr_C"/>
    <property type="match status" value="1"/>
</dbReference>
<dbReference type="AlphaFoldDB" id="A0A0Z8REY3"/>
<dbReference type="InterPro" id="IPR023809">
    <property type="entry name" value="Thiopep_bacteriocin_synth_dom"/>
</dbReference>
<dbReference type="EMBL" id="FIIF01000004">
    <property type="protein sequence ID" value="CYV59099.1"/>
    <property type="molecule type" value="Genomic_DNA"/>
</dbReference>
<evidence type="ECO:0000259" key="1">
    <source>
        <dbReference type="Pfam" id="PF04738"/>
    </source>
</evidence>
<evidence type="ECO:0000313" key="7">
    <source>
        <dbReference type="Proteomes" id="UP000074825"/>
    </source>
</evidence>
<dbReference type="Proteomes" id="UP000074825">
    <property type="component" value="Unassembled WGS sequence"/>
</dbReference>
<dbReference type="Pfam" id="PF04738">
    <property type="entry name" value="Lant_dehydr_N"/>
    <property type="match status" value="1"/>
</dbReference>
<dbReference type="InterPro" id="IPR006827">
    <property type="entry name" value="Lant_deHydtase_N"/>
</dbReference>
<protein>
    <submittedName>
        <fullName evidence="3">Lantibiotic dehydratase</fullName>
    </submittedName>
</protein>
<feature type="domain" description="Lantibiotic dehydratase N-terminal" evidence="1">
    <location>
        <begin position="37"/>
        <end position="657"/>
    </location>
</feature>
<organism evidence="3 6">
    <name type="scientific">Streptococcus suis</name>
    <dbReference type="NCBI Taxonomy" id="1307"/>
    <lineage>
        <taxon>Bacteria</taxon>
        <taxon>Bacillati</taxon>
        <taxon>Bacillota</taxon>
        <taxon>Bacilli</taxon>
        <taxon>Lactobacillales</taxon>
        <taxon>Streptococcaceae</taxon>
        <taxon>Streptococcus</taxon>
    </lineage>
</organism>
<dbReference type="NCBIfam" id="TIGR03891">
    <property type="entry name" value="thiopep_ocin"/>
    <property type="match status" value="1"/>
</dbReference>
<feature type="domain" description="Thiopeptide-type bacteriocin biosynthesis" evidence="2">
    <location>
        <begin position="732"/>
        <end position="976"/>
    </location>
</feature>
<evidence type="ECO:0000313" key="3">
    <source>
        <dbReference type="EMBL" id="CYV52725.1"/>
    </source>
</evidence>
<evidence type="ECO:0000313" key="5">
    <source>
        <dbReference type="EMBL" id="TII06040.1"/>
    </source>
</evidence>
<proteinExistence type="predicted"/>
<accession>A0A0Z8REY3</accession>
<dbReference type="Proteomes" id="UP000305785">
    <property type="component" value="Unassembled WGS sequence"/>
</dbReference>
<reference evidence="5 8" key="2">
    <citation type="submission" date="2019-04" db="EMBL/GenBank/DDBJ databases">
        <title>Genome analysis of Streptococcus suis strain WUSS330.</title>
        <authorList>
            <person name="Chen H."/>
            <person name="Gao X."/>
            <person name="Wu Z."/>
        </authorList>
    </citation>
    <scope>NUCLEOTIDE SEQUENCE [LARGE SCALE GENOMIC DNA]</scope>
    <source>
        <strain evidence="5 8">WUSS330</strain>
    </source>
</reference>
<sequence>MEHKYTTNNFLVRNAIIGIHELLECDYNSFLETIRENKIFQEQLFVASRSLYESLQKYYSGDSMKRKKINQLSESVYKYYKRSKERSTPFGLFSETSIGSFSSTEKLNLNGKTLKKVLLDSEWLIRLVFKIEKEYSRELAYKINPANYQFGDRVVQLFSINDTKIEEVNIKFTKVYQLIDELCCDKYVYFNCIIEKLVESYGEEYRDIATSYIMSLIDSHFLISNINSELIMNFKFEEFISKVKEIDKQNLYYFKLIAISNLIVEYSELEIGDGIEKLKEIYKLMSSLVETPNFLQIDLYNDGQIQLGNENKTQIVEFAEFLVSNSDHVKRTYLDDYKEKFLDKYGVNREVQLMELFDSNLGIGSPYGYQHPKNDFWESSPSTVYFSEKEELEYLNNFEKALETGGNIQLYNEEDFFNQDKDKINLGFELFFYVNKVDGKSVLSLTNTGCSKNLGASSGRFSILSDKLEHYHQTITQIVENNNHVSGYNSCEITFLPENLRHANVMRTTNVREKVLSLFTNMDKRSQILSDIYIGIDSKNSFYARNFKTKELLKFYSTNMYNQMMFSNELRFLCEIAQEDHFGIFPWEMVYQKFSHIPRIVFKDIIVAPERWRLSGRMLSKDIHQIILENNLPTKLYVDNSDNRILINRNNPLDNQLFEDIVRKSSNKNEELCLSECIFDSHLVEKESTTHISDIVVPVFAKDEIKEPRYIKEILPEVIPTNVRQKIPFDEWLYFKLYMSADRQEEFLSDIMPQILKLVNLDDGMSFYIRYTDPKFHIRLRIRTQNLYKSFEKIQEIFQLCIQNKLISNIDISTYDREIERYGGLERIPLVEEIFCLDTEIVINSLSLIRQKRLDLTLDDLAIIFNYFYLKSFFKDNNKEIIQFLEFACPEHLDSQNRDKNRNTALIDLYLIKGYLINLLPELSKLCQRLKKLSDSCIQLSDDYTYIIYDSIIHVHNNRLFGIKRENETKIYAIIRGLIISEEFRNGHNHG</sequence>
<evidence type="ECO:0000313" key="4">
    <source>
        <dbReference type="EMBL" id="CYV59099.1"/>
    </source>
</evidence>
<dbReference type="RefSeq" id="WP_000400477.1">
    <property type="nucleotide sequence ID" value="NZ_BCCP01000010.1"/>
</dbReference>
<gene>
    <name evidence="3" type="primary">nsuB</name>
    <name evidence="3" type="ORF">ERS132442_00615</name>
    <name evidence="4" type="ORF">ERS132444_00765</name>
    <name evidence="5" type="ORF">FAJ36_04715</name>
</gene>
<dbReference type="EMBL" id="SSXN01000004">
    <property type="protein sequence ID" value="TII06040.1"/>
    <property type="molecule type" value="Genomic_DNA"/>
</dbReference>
<evidence type="ECO:0000313" key="8">
    <source>
        <dbReference type="Proteomes" id="UP000305785"/>
    </source>
</evidence>